<gene>
    <name evidence="2" type="ORF">ACFO5S_12180</name>
</gene>
<dbReference type="InterPro" id="IPR050276">
    <property type="entry name" value="MshD_Acetyltransferase"/>
</dbReference>
<dbReference type="PANTHER" id="PTHR43617:SF38">
    <property type="entry name" value="N-ACETYLTRANSFERASE DOMAIN-CONTAINING PROTEIN"/>
    <property type="match status" value="1"/>
</dbReference>
<keyword evidence="3" id="KW-1185">Reference proteome</keyword>
<evidence type="ECO:0000313" key="3">
    <source>
        <dbReference type="Proteomes" id="UP001595935"/>
    </source>
</evidence>
<dbReference type="PROSITE" id="PS51186">
    <property type="entry name" value="GNAT"/>
    <property type="match status" value="1"/>
</dbReference>
<feature type="domain" description="N-acetyltransferase" evidence="1">
    <location>
        <begin position="16"/>
        <end position="156"/>
    </location>
</feature>
<dbReference type="CDD" id="cd04301">
    <property type="entry name" value="NAT_SF"/>
    <property type="match status" value="1"/>
</dbReference>
<dbReference type="Gene3D" id="3.40.630.30">
    <property type="match status" value="1"/>
</dbReference>
<dbReference type="InterPro" id="IPR016181">
    <property type="entry name" value="Acyl_CoA_acyltransferase"/>
</dbReference>
<evidence type="ECO:0000313" key="2">
    <source>
        <dbReference type="EMBL" id="MFC4748210.1"/>
    </source>
</evidence>
<reference evidence="3" key="1">
    <citation type="journal article" date="2019" name="Int. J. Syst. Evol. Microbiol.">
        <title>The Global Catalogue of Microorganisms (GCM) 10K type strain sequencing project: providing services to taxonomists for standard genome sequencing and annotation.</title>
        <authorList>
            <consortium name="The Broad Institute Genomics Platform"/>
            <consortium name="The Broad Institute Genome Sequencing Center for Infectious Disease"/>
            <person name="Wu L."/>
            <person name="Ma J."/>
        </authorList>
    </citation>
    <scope>NUCLEOTIDE SEQUENCE [LARGE SCALE GENOMIC DNA]</scope>
    <source>
        <strain evidence="3">WYCCWR 13023</strain>
    </source>
</reference>
<comment type="caution">
    <text evidence="2">The sequence shown here is derived from an EMBL/GenBank/DDBJ whole genome shotgun (WGS) entry which is preliminary data.</text>
</comment>
<keyword evidence="2" id="KW-0808">Transferase</keyword>
<proteinExistence type="predicted"/>
<dbReference type="RefSeq" id="WP_213258199.1">
    <property type="nucleotide sequence ID" value="NZ_JAGYWA010000004.1"/>
</dbReference>
<name>A0ABV9PGV0_9FLAO</name>
<dbReference type="InterPro" id="IPR000182">
    <property type="entry name" value="GNAT_dom"/>
</dbReference>
<dbReference type="GO" id="GO:0016746">
    <property type="term" value="F:acyltransferase activity"/>
    <property type="evidence" value="ECO:0007669"/>
    <property type="project" value="UniProtKB-KW"/>
</dbReference>
<sequence length="158" mass="18370">MNQNYLNKNPKSNSEIEIREIRKDDCDRLRVLFLKERQNTFTWLDISAFSLEDFDKHTQGEFILVALLDAIPVGFISIWMPTNFIHNLYIDQDYQDKGIGTKLLEETIHKIGYPLSLKCLEKNTKAVAFYERKGFAAKEKGNSENGTYILFSKLKPSK</sequence>
<dbReference type="Proteomes" id="UP001595935">
    <property type="component" value="Unassembled WGS sequence"/>
</dbReference>
<evidence type="ECO:0000259" key="1">
    <source>
        <dbReference type="PROSITE" id="PS51186"/>
    </source>
</evidence>
<keyword evidence="2" id="KW-0012">Acyltransferase</keyword>
<protein>
    <submittedName>
        <fullName evidence="2">GNAT family N-acetyltransferase</fullName>
        <ecNumber evidence="2">2.3.-.-</ecNumber>
    </submittedName>
</protein>
<dbReference type="SUPFAM" id="SSF55729">
    <property type="entry name" value="Acyl-CoA N-acyltransferases (Nat)"/>
    <property type="match status" value="1"/>
</dbReference>
<dbReference type="PANTHER" id="PTHR43617">
    <property type="entry name" value="L-AMINO ACID N-ACETYLTRANSFERASE"/>
    <property type="match status" value="1"/>
</dbReference>
<dbReference type="EMBL" id="JBHSGV010000004">
    <property type="protein sequence ID" value="MFC4748210.1"/>
    <property type="molecule type" value="Genomic_DNA"/>
</dbReference>
<dbReference type="Pfam" id="PF00583">
    <property type="entry name" value="Acetyltransf_1"/>
    <property type="match status" value="1"/>
</dbReference>
<dbReference type="EC" id="2.3.-.-" evidence="2"/>
<organism evidence="2 3">
    <name type="scientific">Flavobacterium branchiicola</name>
    <dbReference type="NCBI Taxonomy" id="1114875"/>
    <lineage>
        <taxon>Bacteria</taxon>
        <taxon>Pseudomonadati</taxon>
        <taxon>Bacteroidota</taxon>
        <taxon>Flavobacteriia</taxon>
        <taxon>Flavobacteriales</taxon>
        <taxon>Flavobacteriaceae</taxon>
        <taxon>Flavobacterium</taxon>
    </lineage>
</organism>
<accession>A0ABV9PGV0</accession>